<protein>
    <recommendedName>
        <fullName evidence="6">Translation elongation factor P/YeiP central domain-containing protein</fullName>
    </recommendedName>
</protein>
<evidence type="ECO:0000259" key="3">
    <source>
        <dbReference type="SMART" id="SM01185"/>
    </source>
</evidence>
<sequence length="224" mass="25129">MLPIRTAASQWRVTARPACFSISKRFYKLSVLQVKKGQVVDYKNKSWRVLNRESSSSGRGGAVVKVDMQELLSNAKISERFKSADSLEVLNLQDEPYQYLYTQENKAYLLSLETYEEAELPLDTCEGGEDAAAMLEDGMNVAVNFLTRPETGRQAIGFKLPDHHTYTVQSCVERAGQAAKGTVFKSATLANGTKMQVPEFVKEGDKIVVEIATKRYMRRDTVNK</sequence>
<dbReference type="SMART" id="SM00841">
    <property type="entry name" value="Elong-fact-P_C"/>
    <property type="match status" value="1"/>
</dbReference>
<proteinExistence type="inferred from homology"/>
<dbReference type="SUPFAM" id="SSF50249">
    <property type="entry name" value="Nucleic acid-binding proteins"/>
    <property type="match status" value="2"/>
</dbReference>
<dbReference type="AlphaFoldDB" id="A0A1X2HVE9"/>
<reference evidence="4 5" key="1">
    <citation type="submission" date="2016-07" db="EMBL/GenBank/DDBJ databases">
        <title>Pervasive Adenine N6-methylation of Active Genes in Fungi.</title>
        <authorList>
            <consortium name="DOE Joint Genome Institute"/>
            <person name="Mondo S.J."/>
            <person name="Dannebaum R.O."/>
            <person name="Kuo R.C."/>
            <person name="Labutti K."/>
            <person name="Haridas S."/>
            <person name="Kuo A."/>
            <person name="Salamov A."/>
            <person name="Ahrendt S.R."/>
            <person name="Lipzen A."/>
            <person name="Sullivan W."/>
            <person name="Andreopoulos W.B."/>
            <person name="Clum A."/>
            <person name="Lindquist E."/>
            <person name="Daum C."/>
            <person name="Ramamoorthy G.K."/>
            <person name="Gryganskyi A."/>
            <person name="Culley D."/>
            <person name="Magnuson J.K."/>
            <person name="James T.Y."/>
            <person name="O'Malley M.A."/>
            <person name="Stajich J.E."/>
            <person name="Spatafora J.W."/>
            <person name="Visel A."/>
            <person name="Grigoriev I.V."/>
        </authorList>
    </citation>
    <scope>NUCLEOTIDE SEQUENCE [LARGE SCALE GENOMIC DNA]</scope>
    <source>
        <strain evidence="4 5">NRRL 2496</strain>
    </source>
</reference>
<dbReference type="InterPro" id="IPR012340">
    <property type="entry name" value="NA-bd_OB-fold"/>
</dbReference>
<dbReference type="InterPro" id="IPR014722">
    <property type="entry name" value="Rib_uL2_dom2"/>
</dbReference>
<dbReference type="SMART" id="SM01185">
    <property type="entry name" value="EFP"/>
    <property type="match status" value="1"/>
</dbReference>
<comment type="caution">
    <text evidence="4">The sequence shown here is derived from an EMBL/GenBank/DDBJ whole genome shotgun (WGS) entry which is preliminary data.</text>
</comment>
<dbReference type="Proteomes" id="UP000242180">
    <property type="component" value="Unassembled WGS sequence"/>
</dbReference>
<dbReference type="GO" id="GO:0003746">
    <property type="term" value="F:translation elongation factor activity"/>
    <property type="evidence" value="ECO:0007669"/>
    <property type="project" value="InterPro"/>
</dbReference>
<dbReference type="GO" id="GO:0043043">
    <property type="term" value="P:peptide biosynthetic process"/>
    <property type="evidence" value="ECO:0007669"/>
    <property type="project" value="InterPro"/>
</dbReference>
<dbReference type="InterPro" id="IPR001059">
    <property type="entry name" value="Transl_elong_P/YeiP_cen"/>
</dbReference>
<dbReference type="OrthoDB" id="7025426at2759"/>
<dbReference type="InterPro" id="IPR013185">
    <property type="entry name" value="Transl_elong_KOW-like"/>
</dbReference>
<dbReference type="PIRSF" id="PIRSF005901">
    <property type="entry name" value="EF-P"/>
    <property type="match status" value="1"/>
</dbReference>
<dbReference type="InterPro" id="IPR008991">
    <property type="entry name" value="Translation_prot_SH3-like_sf"/>
</dbReference>
<dbReference type="PANTHER" id="PTHR30053:SF14">
    <property type="entry name" value="TRANSLATION ELONGATION FACTOR KOW-LIKE DOMAIN-CONTAINING PROTEIN"/>
    <property type="match status" value="1"/>
</dbReference>
<comment type="similarity">
    <text evidence="1">Belongs to the elongation factor P family.</text>
</comment>
<evidence type="ECO:0008006" key="6">
    <source>
        <dbReference type="Google" id="ProtNLM"/>
    </source>
</evidence>
<dbReference type="STRING" id="13706.A0A1X2HVE9"/>
<dbReference type="InterPro" id="IPR020599">
    <property type="entry name" value="Transl_elong_fac_P/YeiP"/>
</dbReference>
<dbReference type="Gene3D" id="2.40.50.140">
    <property type="entry name" value="Nucleic acid-binding proteins"/>
    <property type="match status" value="2"/>
</dbReference>
<dbReference type="Gene3D" id="2.30.30.30">
    <property type="match status" value="1"/>
</dbReference>
<evidence type="ECO:0000259" key="2">
    <source>
        <dbReference type="SMART" id="SM00841"/>
    </source>
</evidence>
<evidence type="ECO:0000256" key="1">
    <source>
        <dbReference type="ARBA" id="ARBA00009479"/>
    </source>
</evidence>
<gene>
    <name evidence="4" type="ORF">BCR43DRAFT_483536</name>
</gene>
<dbReference type="Pfam" id="PF09285">
    <property type="entry name" value="Elong-fact-P_C"/>
    <property type="match status" value="1"/>
</dbReference>
<dbReference type="InParanoid" id="A0A1X2HVE9"/>
<name>A0A1X2HVE9_SYNRA</name>
<dbReference type="InterPro" id="IPR015365">
    <property type="entry name" value="Elong-fact-P_C"/>
</dbReference>
<dbReference type="Pfam" id="PF01132">
    <property type="entry name" value="EFP"/>
    <property type="match status" value="1"/>
</dbReference>
<accession>A0A1X2HVE9</accession>
<organism evidence="4 5">
    <name type="scientific">Syncephalastrum racemosum</name>
    <name type="common">Filamentous fungus</name>
    <dbReference type="NCBI Taxonomy" id="13706"/>
    <lineage>
        <taxon>Eukaryota</taxon>
        <taxon>Fungi</taxon>
        <taxon>Fungi incertae sedis</taxon>
        <taxon>Mucoromycota</taxon>
        <taxon>Mucoromycotina</taxon>
        <taxon>Mucoromycetes</taxon>
        <taxon>Mucorales</taxon>
        <taxon>Syncephalastraceae</taxon>
        <taxon>Syncephalastrum</taxon>
    </lineage>
</organism>
<dbReference type="OMA" id="WSVVEFQ"/>
<keyword evidence="5" id="KW-1185">Reference proteome</keyword>
<dbReference type="SUPFAM" id="SSF50104">
    <property type="entry name" value="Translation proteins SH3-like domain"/>
    <property type="match status" value="1"/>
</dbReference>
<dbReference type="PANTHER" id="PTHR30053">
    <property type="entry name" value="ELONGATION FACTOR P"/>
    <property type="match status" value="1"/>
</dbReference>
<dbReference type="GO" id="GO:0005737">
    <property type="term" value="C:cytoplasm"/>
    <property type="evidence" value="ECO:0007669"/>
    <property type="project" value="InterPro"/>
</dbReference>
<feature type="domain" description="Elongation factor P C-terminal" evidence="2">
    <location>
        <begin position="168"/>
        <end position="219"/>
    </location>
</feature>
<dbReference type="EMBL" id="MCGN01000001">
    <property type="protein sequence ID" value="ORZ03539.1"/>
    <property type="molecule type" value="Genomic_DNA"/>
</dbReference>
<feature type="domain" description="Translation elongation factor P/YeiP central" evidence="3">
    <location>
        <begin position="94"/>
        <end position="146"/>
    </location>
</feature>
<dbReference type="Pfam" id="PF08207">
    <property type="entry name" value="EFP_N"/>
    <property type="match status" value="1"/>
</dbReference>
<evidence type="ECO:0000313" key="4">
    <source>
        <dbReference type="EMBL" id="ORZ03539.1"/>
    </source>
</evidence>
<evidence type="ECO:0000313" key="5">
    <source>
        <dbReference type="Proteomes" id="UP000242180"/>
    </source>
</evidence>